<dbReference type="NCBIfam" id="NF009676">
    <property type="entry name" value="PRK13197.1"/>
    <property type="match status" value="1"/>
</dbReference>
<dbReference type="EC" id="3.4.19.3" evidence="6"/>
<sequence length="227" mass="23611">MPTVLLTGFEPFEGEPINPSWEAVRALDGERFGDAAIAVRQMPCVFGAAIDAMAQAIDALDPVLVIAVGQAGGRSEMSVERVAINVDDARIADNAGARPIDEPIVAGGPAAYFATLPIKAMVRDLRAAGIPAAVSQTAGTFVCNHIFYGLMHLLATRASGASGAPGMSGAPRARGGFIHIPYLPEQAAQYPGQPSMALPLLVAGLRRMVQTALATEVDVREQGGQTH</sequence>
<evidence type="ECO:0000256" key="7">
    <source>
        <dbReference type="PROSITE-ProRule" id="PRU10077"/>
    </source>
</evidence>
<comment type="function">
    <text evidence="6">Removes 5-oxoproline from various penultimate amino acid residues except L-proline.</text>
</comment>
<evidence type="ECO:0000256" key="5">
    <source>
        <dbReference type="ARBA" id="ARBA00022807"/>
    </source>
</evidence>
<evidence type="ECO:0000256" key="1">
    <source>
        <dbReference type="ARBA" id="ARBA00006641"/>
    </source>
</evidence>
<feature type="active site" evidence="6 7">
    <location>
        <position position="143"/>
    </location>
</feature>
<comment type="similarity">
    <text evidence="1 6">Belongs to the peptidase C15 family.</text>
</comment>
<dbReference type="RefSeq" id="WP_071068560.1">
    <property type="nucleotide sequence ID" value="NZ_CP017754.1"/>
</dbReference>
<dbReference type="EMBL" id="CP017754">
    <property type="protein sequence ID" value="AOZ04801.1"/>
    <property type="molecule type" value="Genomic_DNA"/>
</dbReference>
<dbReference type="PANTHER" id="PTHR23402:SF1">
    <property type="entry name" value="PYROGLUTAMYL-PEPTIDASE I"/>
    <property type="match status" value="1"/>
</dbReference>
<reference evidence="8 9" key="1">
    <citation type="submission" date="2016-10" db="EMBL/GenBank/DDBJ databases">
        <title>Complete genome sequences of three Cupriavidus strains isolated from various Malaysian environments.</title>
        <authorList>
            <person name="Abdullah A.A.-A."/>
            <person name="Shafie N.A.H."/>
            <person name="Lau N.S."/>
        </authorList>
    </citation>
    <scope>NUCLEOTIDE SEQUENCE [LARGE SCALE GENOMIC DNA]</scope>
    <source>
        <strain evidence="8 9">USMAA1020</strain>
    </source>
</reference>
<organism evidence="8 9">
    <name type="scientific">Cupriavidus malaysiensis</name>
    <dbReference type="NCBI Taxonomy" id="367825"/>
    <lineage>
        <taxon>Bacteria</taxon>
        <taxon>Pseudomonadati</taxon>
        <taxon>Pseudomonadota</taxon>
        <taxon>Betaproteobacteria</taxon>
        <taxon>Burkholderiales</taxon>
        <taxon>Burkholderiaceae</taxon>
        <taxon>Cupriavidus</taxon>
    </lineage>
</organism>
<evidence type="ECO:0000256" key="6">
    <source>
        <dbReference type="HAMAP-Rule" id="MF_00417"/>
    </source>
</evidence>
<dbReference type="Gene3D" id="3.40.630.20">
    <property type="entry name" value="Peptidase C15, pyroglutamyl peptidase I-like"/>
    <property type="match status" value="1"/>
</dbReference>
<dbReference type="HAMAP" id="MF_00417">
    <property type="entry name" value="Pyrrolid_peptidase"/>
    <property type="match status" value="1"/>
</dbReference>
<feature type="active site" evidence="6">
    <location>
        <position position="179"/>
    </location>
</feature>
<dbReference type="Proteomes" id="UP000177515">
    <property type="component" value="Chromosome 1"/>
</dbReference>
<comment type="subunit">
    <text evidence="6">Homotetramer.</text>
</comment>
<dbReference type="PRINTS" id="PR00706">
    <property type="entry name" value="PYROGLUPTASE"/>
</dbReference>
<evidence type="ECO:0000256" key="3">
    <source>
        <dbReference type="ARBA" id="ARBA00022670"/>
    </source>
</evidence>
<keyword evidence="5 6" id="KW-0788">Thiol protease</keyword>
<dbReference type="PANTHER" id="PTHR23402">
    <property type="entry name" value="PROTEASE FAMILY C15 PYROGLUTAMYL-PEPTIDASE I-RELATED"/>
    <property type="match status" value="1"/>
</dbReference>
<comment type="catalytic activity">
    <reaction evidence="6 7">
        <text>Release of an N-terminal pyroglutamyl group from a polypeptide, the second amino acid generally not being Pro.</text>
        <dbReference type="EC" id="3.4.19.3"/>
    </reaction>
</comment>
<dbReference type="InterPro" id="IPR033694">
    <property type="entry name" value="PGPEP1_Cys_AS"/>
</dbReference>
<dbReference type="SUPFAM" id="SSF53182">
    <property type="entry name" value="Pyrrolidone carboxyl peptidase (pyroglutamate aminopeptidase)"/>
    <property type="match status" value="1"/>
</dbReference>
<dbReference type="InterPro" id="IPR029762">
    <property type="entry name" value="PGP-I_bact-type"/>
</dbReference>
<evidence type="ECO:0000256" key="4">
    <source>
        <dbReference type="ARBA" id="ARBA00022801"/>
    </source>
</evidence>
<name>A0A1D9HY75_9BURK</name>
<keyword evidence="3 6" id="KW-0645">Protease</keyword>
<keyword evidence="4 6" id="KW-0378">Hydrolase</keyword>
<dbReference type="PIRSF" id="PIRSF015592">
    <property type="entry name" value="Prld-crbxl_pptds"/>
    <property type="match status" value="1"/>
</dbReference>
<gene>
    <name evidence="6" type="primary">pcp</name>
    <name evidence="8" type="ORF">BKK80_02360</name>
</gene>
<dbReference type="Pfam" id="PF01470">
    <property type="entry name" value="Peptidase_C15"/>
    <property type="match status" value="1"/>
</dbReference>
<dbReference type="InterPro" id="IPR036440">
    <property type="entry name" value="Peptidase_C15-like_sf"/>
</dbReference>
<dbReference type="CDD" id="cd00501">
    <property type="entry name" value="Peptidase_C15"/>
    <property type="match status" value="1"/>
</dbReference>
<evidence type="ECO:0000313" key="8">
    <source>
        <dbReference type="EMBL" id="AOZ04801.1"/>
    </source>
</evidence>
<feature type="active site" evidence="6">
    <location>
        <position position="80"/>
    </location>
</feature>
<protein>
    <recommendedName>
        <fullName evidence="6">Pyrrolidone-carboxylate peptidase</fullName>
        <ecNumber evidence="6">3.4.19.3</ecNumber>
    </recommendedName>
    <alternativeName>
        <fullName evidence="6">5-oxoprolyl-peptidase</fullName>
    </alternativeName>
    <alternativeName>
        <fullName evidence="6">Pyroglutamyl-peptidase I</fullName>
        <shortName evidence="6">PGP-I</shortName>
        <shortName evidence="6">Pyrase</shortName>
    </alternativeName>
</protein>
<keyword evidence="9" id="KW-1185">Reference proteome</keyword>
<keyword evidence="2 6" id="KW-0963">Cytoplasm</keyword>
<dbReference type="InterPro" id="IPR000816">
    <property type="entry name" value="Peptidase_C15"/>
</dbReference>
<proteinExistence type="inferred from homology"/>
<dbReference type="InterPro" id="IPR016125">
    <property type="entry name" value="Peptidase_C15-like"/>
</dbReference>
<comment type="subcellular location">
    <subcellularLocation>
        <location evidence="6">Cytoplasm</location>
    </subcellularLocation>
</comment>
<evidence type="ECO:0000313" key="9">
    <source>
        <dbReference type="Proteomes" id="UP000177515"/>
    </source>
</evidence>
<accession>A0A1D9HY75</accession>
<dbReference type="NCBIfam" id="TIGR00504">
    <property type="entry name" value="pyro_pdase"/>
    <property type="match status" value="1"/>
</dbReference>
<dbReference type="PROSITE" id="PS01334">
    <property type="entry name" value="PYRASE_CYS"/>
    <property type="match status" value="1"/>
</dbReference>
<evidence type="ECO:0000256" key="2">
    <source>
        <dbReference type="ARBA" id="ARBA00022490"/>
    </source>
</evidence>